<comment type="caution">
    <text evidence="2">The sequence shown here is derived from an EMBL/GenBank/DDBJ whole genome shotgun (WGS) entry which is preliminary data.</text>
</comment>
<dbReference type="InterPro" id="IPR029044">
    <property type="entry name" value="Nucleotide-diphossugar_trans"/>
</dbReference>
<dbReference type="GO" id="GO:0016757">
    <property type="term" value="F:glycosyltransferase activity"/>
    <property type="evidence" value="ECO:0007669"/>
    <property type="project" value="UniProtKB-KW"/>
</dbReference>
<dbReference type="SUPFAM" id="SSF53448">
    <property type="entry name" value="Nucleotide-diphospho-sugar transferases"/>
    <property type="match status" value="1"/>
</dbReference>
<evidence type="ECO:0000313" key="3">
    <source>
        <dbReference type="Proteomes" id="UP001308005"/>
    </source>
</evidence>
<dbReference type="Pfam" id="PF00535">
    <property type="entry name" value="Glycos_transf_2"/>
    <property type="match status" value="1"/>
</dbReference>
<dbReference type="PANTHER" id="PTHR22916">
    <property type="entry name" value="GLYCOSYLTRANSFERASE"/>
    <property type="match status" value="1"/>
</dbReference>
<reference evidence="3" key="1">
    <citation type="submission" date="2023-07" db="EMBL/GenBank/DDBJ databases">
        <title>The carbon used by Thiothrix.</title>
        <authorList>
            <person name="Chen L."/>
        </authorList>
    </citation>
    <scope>NUCLEOTIDE SEQUENCE [LARGE SCALE GENOMIC DNA]</scope>
</reference>
<keyword evidence="2" id="KW-0808">Transferase</keyword>
<dbReference type="Gene3D" id="3.90.550.10">
    <property type="entry name" value="Spore Coat Polysaccharide Biosynthesis Protein SpsA, Chain A"/>
    <property type="match status" value="1"/>
</dbReference>
<evidence type="ECO:0000313" key="2">
    <source>
        <dbReference type="EMBL" id="MEB4592642.1"/>
    </source>
</evidence>
<organism evidence="2 3">
    <name type="scientific">Candidatus Thiothrix phosphatis</name>
    <dbReference type="NCBI Taxonomy" id="3112415"/>
    <lineage>
        <taxon>Bacteria</taxon>
        <taxon>Pseudomonadati</taxon>
        <taxon>Pseudomonadota</taxon>
        <taxon>Gammaproteobacteria</taxon>
        <taxon>Thiotrichales</taxon>
        <taxon>Thiotrichaceae</taxon>
        <taxon>Thiothrix</taxon>
    </lineage>
</organism>
<dbReference type="EC" id="2.4.-.-" evidence="2"/>
<dbReference type="RefSeq" id="WP_324697048.1">
    <property type="nucleotide sequence ID" value="NZ_JAYMYJ010000140.1"/>
</dbReference>
<dbReference type="EMBL" id="JAYMYJ010000140">
    <property type="protein sequence ID" value="MEB4592642.1"/>
    <property type="molecule type" value="Genomic_DNA"/>
</dbReference>
<accession>A0ABU6D2R0</accession>
<feature type="domain" description="Glycosyltransferase 2-like" evidence="1">
    <location>
        <begin position="9"/>
        <end position="106"/>
    </location>
</feature>
<dbReference type="InterPro" id="IPR001173">
    <property type="entry name" value="Glyco_trans_2-like"/>
</dbReference>
<sequence length="270" mass="31156">MNNKKFFFVTICYNNLSGLKRTVNSLLAQSYQYWECVIIDGDSNDGSKAYLEQLSSEHENIKSFSESDRGIYDAMNKGIERMTECDYFCFLNSGDSLFEAETLVELNKKISVFGEKPPAIVYGHACEEFAQGKEIVKPANSEINLEKGMFCHHQSMLFHYRYAQLRYDLEYKLSADYDYIIRAVKMLGDQSSIKMLDMVISRFDMTGVSNSRRISGIMEDFRLRVENDLCSYLSSGLYAARSICLMGLKQFSYPLYLFMRSKTTFNNQVI</sequence>
<reference evidence="2 3" key="2">
    <citation type="submission" date="2024-01" db="EMBL/GenBank/DDBJ databases">
        <authorList>
            <person name="Xie X."/>
        </authorList>
    </citation>
    <scope>NUCLEOTIDE SEQUENCE [LARGE SCALE GENOMIC DNA]</scope>
    <source>
        <strain evidence="2">SCUT-1</strain>
    </source>
</reference>
<dbReference type="PANTHER" id="PTHR22916:SF67">
    <property type="entry name" value="COLANIC ACID BIOSYNTHESIS GLYCOSYL TRANSFERASE WCAE-RELATED"/>
    <property type="match status" value="1"/>
</dbReference>
<keyword evidence="3" id="KW-1185">Reference proteome</keyword>
<keyword evidence="2" id="KW-0328">Glycosyltransferase</keyword>
<gene>
    <name evidence="2" type="ORF">VSS37_16785</name>
</gene>
<evidence type="ECO:0000259" key="1">
    <source>
        <dbReference type="Pfam" id="PF00535"/>
    </source>
</evidence>
<proteinExistence type="predicted"/>
<dbReference type="Proteomes" id="UP001308005">
    <property type="component" value="Unassembled WGS sequence"/>
</dbReference>
<protein>
    <submittedName>
        <fullName evidence="2">Glycosyltransferase</fullName>
        <ecNumber evidence="2">2.4.-.-</ecNumber>
    </submittedName>
</protein>
<name>A0ABU6D2R0_9GAMM</name>